<protein>
    <submittedName>
        <fullName evidence="2">Uncharacterized protein</fullName>
    </submittedName>
</protein>
<sequence>MRNSLRRALFATTVTAAALGFAATSASATALAGWTVVNPNASGTFTASLKAGTVATLVDTNTSQQVDCSTGTASGTAPSGTYTSGAGLAKITAAAWGSTASPCPGPLGSNFTAVLAPGAVISINANTYSGGVTSGTLSGVKVNLTGDTILGTCKAVISGNVSNVTYTNSTGELNINTGSGLKVDSADNCAGLLNAGDSATFKATYKVAAPLTITSP</sequence>
<reference evidence="3" key="1">
    <citation type="journal article" date="2019" name="Int. J. Syst. Evol. Microbiol.">
        <title>The Global Catalogue of Microorganisms (GCM) 10K type strain sequencing project: providing services to taxonomists for standard genome sequencing and annotation.</title>
        <authorList>
            <consortium name="The Broad Institute Genomics Platform"/>
            <consortium name="The Broad Institute Genome Sequencing Center for Infectious Disease"/>
            <person name="Wu L."/>
            <person name="Ma J."/>
        </authorList>
    </citation>
    <scope>NUCLEOTIDE SEQUENCE [LARGE SCALE GENOMIC DNA]</scope>
    <source>
        <strain evidence="3">JCM 4147</strain>
    </source>
</reference>
<name>A0ABW1GHE7_9ACTN</name>
<feature type="chain" id="PRO_5045928470" evidence="1">
    <location>
        <begin position="33"/>
        <end position="216"/>
    </location>
</feature>
<dbReference type="InterPro" id="IPR006311">
    <property type="entry name" value="TAT_signal"/>
</dbReference>
<evidence type="ECO:0000256" key="1">
    <source>
        <dbReference type="SAM" id="SignalP"/>
    </source>
</evidence>
<comment type="caution">
    <text evidence="2">The sequence shown here is derived from an EMBL/GenBank/DDBJ whole genome shotgun (WGS) entry which is preliminary data.</text>
</comment>
<gene>
    <name evidence="2" type="ORF">ACFP1B_12195</name>
</gene>
<evidence type="ECO:0000313" key="2">
    <source>
        <dbReference type="EMBL" id="MFC5914184.1"/>
    </source>
</evidence>
<evidence type="ECO:0000313" key="3">
    <source>
        <dbReference type="Proteomes" id="UP001596200"/>
    </source>
</evidence>
<dbReference type="EMBL" id="JBHSPU010000013">
    <property type="protein sequence ID" value="MFC5914184.1"/>
    <property type="molecule type" value="Genomic_DNA"/>
</dbReference>
<organism evidence="2 3">
    <name type="scientific">Streptomyces pulveraceus</name>
    <dbReference type="NCBI Taxonomy" id="68258"/>
    <lineage>
        <taxon>Bacteria</taxon>
        <taxon>Bacillati</taxon>
        <taxon>Actinomycetota</taxon>
        <taxon>Actinomycetes</taxon>
        <taxon>Kitasatosporales</taxon>
        <taxon>Streptomycetaceae</taxon>
        <taxon>Streptomyces</taxon>
    </lineage>
</organism>
<accession>A0ABW1GHE7</accession>
<dbReference type="RefSeq" id="WP_344510474.1">
    <property type="nucleotide sequence ID" value="NZ_BAAATU010000015.1"/>
</dbReference>
<proteinExistence type="predicted"/>
<dbReference type="PROSITE" id="PS51318">
    <property type="entry name" value="TAT"/>
    <property type="match status" value="1"/>
</dbReference>
<keyword evidence="1" id="KW-0732">Signal</keyword>
<keyword evidence="3" id="KW-1185">Reference proteome</keyword>
<feature type="signal peptide" evidence="1">
    <location>
        <begin position="1"/>
        <end position="32"/>
    </location>
</feature>
<dbReference type="Proteomes" id="UP001596200">
    <property type="component" value="Unassembled WGS sequence"/>
</dbReference>